<dbReference type="GO" id="GO:0005840">
    <property type="term" value="C:ribosome"/>
    <property type="evidence" value="ECO:0007669"/>
    <property type="project" value="UniProtKB-KW"/>
</dbReference>
<evidence type="ECO:0000256" key="2">
    <source>
        <dbReference type="ARBA" id="ARBA00022980"/>
    </source>
</evidence>
<proteinExistence type="inferred from homology"/>
<dbReference type="Gene3D" id="1.20.5.1150">
    <property type="entry name" value="Ribosomal protein S8"/>
    <property type="match status" value="1"/>
</dbReference>
<dbReference type="HAMAP" id="MF_00358">
    <property type="entry name" value="Ribosomal_bS21"/>
    <property type="match status" value="1"/>
</dbReference>
<dbReference type="GO" id="GO:0006412">
    <property type="term" value="P:translation"/>
    <property type="evidence" value="ECO:0007669"/>
    <property type="project" value="InterPro"/>
</dbReference>
<organism evidence="4">
    <name type="scientific">marine metagenome</name>
    <dbReference type="NCBI Taxonomy" id="408172"/>
    <lineage>
        <taxon>unclassified sequences</taxon>
        <taxon>metagenomes</taxon>
        <taxon>ecological metagenomes</taxon>
    </lineage>
</organism>
<evidence type="ECO:0000256" key="1">
    <source>
        <dbReference type="ARBA" id="ARBA00006640"/>
    </source>
</evidence>
<dbReference type="Pfam" id="PF01165">
    <property type="entry name" value="Ribosomal_S21"/>
    <property type="match status" value="1"/>
</dbReference>
<dbReference type="AlphaFoldDB" id="A0A382UNM1"/>
<keyword evidence="3" id="KW-0687">Ribonucleoprotein</keyword>
<dbReference type="NCBIfam" id="TIGR00030">
    <property type="entry name" value="S21p"/>
    <property type="match status" value="1"/>
</dbReference>
<dbReference type="InterPro" id="IPR038380">
    <property type="entry name" value="Ribosomal_bS21_sf"/>
</dbReference>
<comment type="similarity">
    <text evidence="1">Belongs to the bacterial ribosomal protein bS21 family.</text>
</comment>
<evidence type="ECO:0000256" key="3">
    <source>
        <dbReference type="ARBA" id="ARBA00023274"/>
    </source>
</evidence>
<sequence>MITIKMKPNDSVERAITKLKNIVIKEGLYKELKDRRYYAKPSKKKRLKREEAARQRVKDLHKDIRAALRDEENFLQ</sequence>
<reference evidence="4" key="1">
    <citation type="submission" date="2018-05" db="EMBL/GenBank/DDBJ databases">
        <authorList>
            <person name="Lanie J.A."/>
            <person name="Ng W.-L."/>
            <person name="Kazmierczak K.M."/>
            <person name="Andrzejewski T.M."/>
            <person name="Davidsen T.M."/>
            <person name="Wayne K.J."/>
            <person name="Tettelin H."/>
            <person name="Glass J.I."/>
            <person name="Rusch D."/>
            <person name="Podicherti R."/>
            <person name="Tsui H.-C.T."/>
            <person name="Winkler M.E."/>
        </authorList>
    </citation>
    <scope>NUCLEOTIDE SEQUENCE</scope>
</reference>
<accession>A0A382UNM1</accession>
<evidence type="ECO:0008006" key="5">
    <source>
        <dbReference type="Google" id="ProtNLM"/>
    </source>
</evidence>
<evidence type="ECO:0000313" key="4">
    <source>
        <dbReference type="EMBL" id="SVD35271.1"/>
    </source>
</evidence>
<dbReference type="GO" id="GO:0003735">
    <property type="term" value="F:structural constituent of ribosome"/>
    <property type="evidence" value="ECO:0007669"/>
    <property type="project" value="InterPro"/>
</dbReference>
<protein>
    <recommendedName>
        <fullName evidence="5">30S ribosomal protein S21</fullName>
    </recommendedName>
</protein>
<dbReference type="InterPro" id="IPR001911">
    <property type="entry name" value="Ribosomal_bS21"/>
</dbReference>
<dbReference type="EMBL" id="UINC01145251">
    <property type="protein sequence ID" value="SVD35271.1"/>
    <property type="molecule type" value="Genomic_DNA"/>
</dbReference>
<keyword evidence="2" id="KW-0689">Ribosomal protein</keyword>
<gene>
    <name evidence="4" type="ORF">METZ01_LOCUS388125</name>
</gene>
<dbReference type="GO" id="GO:1990904">
    <property type="term" value="C:ribonucleoprotein complex"/>
    <property type="evidence" value="ECO:0007669"/>
    <property type="project" value="UniProtKB-KW"/>
</dbReference>
<name>A0A382UNM1_9ZZZZ</name>